<dbReference type="Pfam" id="PF00646">
    <property type="entry name" value="F-box"/>
    <property type="match status" value="1"/>
</dbReference>
<dbReference type="SMART" id="SM00256">
    <property type="entry name" value="FBOX"/>
    <property type="match status" value="1"/>
</dbReference>
<dbReference type="AlphaFoldDB" id="A0A9Q1KF98"/>
<dbReference type="NCBIfam" id="TIGR01640">
    <property type="entry name" value="F_box_assoc_1"/>
    <property type="match status" value="1"/>
</dbReference>
<dbReference type="PROSITE" id="PS50181">
    <property type="entry name" value="FBOX"/>
    <property type="match status" value="1"/>
</dbReference>
<dbReference type="PANTHER" id="PTHR31672:SF13">
    <property type="entry name" value="F-BOX PROTEIN CPR30-LIKE"/>
    <property type="match status" value="1"/>
</dbReference>
<keyword evidence="3" id="KW-1185">Reference proteome</keyword>
<gene>
    <name evidence="2" type="ORF">Cgig2_019109</name>
</gene>
<dbReference type="SUPFAM" id="SSF81383">
    <property type="entry name" value="F-box domain"/>
    <property type="match status" value="1"/>
</dbReference>
<dbReference type="InterPro" id="IPR006527">
    <property type="entry name" value="F-box-assoc_dom_typ1"/>
</dbReference>
<name>A0A9Q1KF98_9CARY</name>
<evidence type="ECO:0000259" key="1">
    <source>
        <dbReference type="PROSITE" id="PS50181"/>
    </source>
</evidence>
<dbReference type="CDD" id="cd22157">
    <property type="entry name" value="F-box_AtFBW1-like"/>
    <property type="match status" value="1"/>
</dbReference>
<sequence length="414" mass="47750">MALSLQRYTWSDSVYNILKERIRKERERSPVLAIKIGDGLPENVIVEILSWLPVKDLLQLKCACKSWHAIISSNDFISKHLKNYYKHKSDDNDCLLVQYYISHAELQLFELLLDDTPRVLANEVLYGMPLYGSHVCGPCDGIYYLYNYDEAGRALWNPAINELKVLPRLITKPHLPPNLGSAKNEVYGFGYDPATDDYKVVVLKGYWPASDEEESEVTPPLSVFIYSLRTDSWRYWGDLAQYYDLEDNKCYIAVNGCFYWLGSCERDENPEVIISFDMVKDATQEIHVPDYDQPASKSLGIYDDSLAFLAVHENENRLDIWTWKAGLWTKKFTMGLTLDVGRPIGHWKKNKILLEGDCNQLVLCDPDIEEVKHLEFQMDHWCEGALVYRESLLSVKDRSRWGHLEAAEADANEV</sequence>
<dbReference type="InterPro" id="IPR017451">
    <property type="entry name" value="F-box-assoc_interact_dom"/>
</dbReference>
<proteinExistence type="predicted"/>
<dbReference type="PANTHER" id="PTHR31672">
    <property type="entry name" value="BNACNNG10540D PROTEIN"/>
    <property type="match status" value="1"/>
</dbReference>
<dbReference type="EMBL" id="JAKOGI010000156">
    <property type="protein sequence ID" value="KAJ8441722.1"/>
    <property type="molecule type" value="Genomic_DNA"/>
</dbReference>
<dbReference type="Pfam" id="PF07734">
    <property type="entry name" value="FBA_1"/>
    <property type="match status" value="1"/>
</dbReference>
<dbReference type="InterPro" id="IPR001810">
    <property type="entry name" value="F-box_dom"/>
</dbReference>
<evidence type="ECO:0000313" key="2">
    <source>
        <dbReference type="EMBL" id="KAJ8441722.1"/>
    </source>
</evidence>
<comment type="caution">
    <text evidence="2">The sequence shown here is derived from an EMBL/GenBank/DDBJ whole genome shotgun (WGS) entry which is preliminary data.</text>
</comment>
<reference evidence="2" key="1">
    <citation type="submission" date="2022-04" db="EMBL/GenBank/DDBJ databases">
        <title>Carnegiea gigantea Genome sequencing and assembly v2.</title>
        <authorList>
            <person name="Copetti D."/>
            <person name="Sanderson M.J."/>
            <person name="Burquez A."/>
            <person name="Wojciechowski M.F."/>
        </authorList>
    </citation>
    <scope>NUCLEOTIDE SEQUENCE</scope>
    <source>
        <strain evidence="2">SGP5-SGP5p</strain>
        <tissue evidence="2">Aerial part</tissue>
    </source>
</reference>
<accession>A0A9Q1KF98</accession>
<dbReference type="Gene3D" id="1.20.1280.50">
    <property type="match status" value="1"/>
</dbReference>
<dbReference type="InterPro" id="IPR036047">
    <property type="entry name" value="F-box-like_dom_sf"/>
</dbReference>
<dbReference type="InterPro" id="IPR050796">
    <property type="entry name" value="SCF_F-box_component"/>
</dbReference>
<feature type="domain" description="F-box" evidence="1">
    <location>
        <begin position="40"/>
        <end position="80"/>
    </location>
</feature>
<dbReference type="OrthoDB" id="1867629at2759"/>
<dbReference type="Proteomes" id="UP001153076">
    <property type="component" value="Unassembled WGS sequence"/>
</dbReference>
<evidence type="ECO:0000313" key="3">
    <source>
        <dbReference type="Proteomes" id="UP001153076"/>
    </source>
</evidence>
<protein>
    <recommendedName>
        <fullName evidence="1">F-box domain-containing protein</fullName>
    </recommendedName>
</protein>
<organism evidence="2 3">
    <name type="scientific">Carnegiea gigantea</name>
    <dbReference type="NCBI Taxonomy" id="171969"/>
    <lineage>
        <taxon>Eukaryota</taxon>
        <taxon>Viridiplantae</taxon>
        <taxon>Streptophyta</taxon>
        <taxon>Embryophyta</taxon>
        <taxon>Tracheophyta</taxon>
        <taxon>Spermatophyta</taxon>
        <taxon>Magnoliopsida</taxon>
        <taxon>eudicotyledons</taxon>
        <taxon>Gunneridae</taxon>
        <taxon>Pentapetalae</taxon>
        <taxon>Caryophyllales</taxon>
        <taxon>Cactineae</taxon>
        <taxon>Cactaceae</taxon>
        <taxon>Cactoideae</taxon>
        <taxon>Echinocereeae</taxon>
        <taxon>Carnegiea</taxon>
    </lineage>
</organism>